<dbReference type="InParanoid" id="D9QKJ9"/>
<dbReference type="AlphaFoldDB" id="D9QKJ9"/>
<evidence type="ECO:0000313" key="3">
    <source>
        <dbReference type="EMBL" id="ADK99824.1"/>
    </source>
</evidence>
<evidence type="ECO:0000256" key="2">
    <source>
        <dbReference type="SAM" id="SignalP"/>
    </source>
</evidence>
<keyword evidence="4" id="KW-1185">Reference proteome</keyword>
<keyword evidence="2" id="KW-0732">Signal</keyword>
<evidence type="ECO:0000313" key="4">
    <source>
        <dbReference type="Proteomes" id="UP000002696"/>
    </source>
</evidence>
<evidence type="ECO:0000256" key="1">
    <source>
        <dbReference type="SAM" id="MobiDB-lite"/>
    </source>
</evidence>
<dbReference type="OrthoDB" id="9996690at2"/>
<organism evidence="3 4">
    <name type="scientific">Brevundimonas subvibrioides (strain ATCC 15264 / DSM 4735 / LMG 14903 / NBRC 16000 / CB 81)</name>
    <name type="common">Caulobacter subvibrioides</name>
    <dbReference type="NCBI Taxonomy" id="633149"/>
    <lineage>
        <taxon>Bacteria</taxon>
        <taxon>Pseudomonadati</taxon>
        <taxon>Pseudomonadota</taxon>
        <taxon>Alphaproteobacteria</taxon>
        <taxon>Caulobacterales</taxon>
        <taxon>Caulobacteraceae</taxon>
        <taxon>Brevundimonas</taxon>
    </lineage>
</organism>
<feature type="compositionally biased region" description="Pro residues" evidence="1">
    <location>
        <begin position="335"/>
        <end position="352"/>
    </location>
</feature>
<gene>
    <name evidence="3" type="ordered locus">Bresu_0510</name>
</gene>
<accession>D9QKJ9</accession>
<reference evidence="4" key="1">
    <citation type="journal article" date="2011" name="J. Bacteriol.">
        <title>Genome sequences of eight morphologically diverse alphaproteobacteria.</title>
        <authorList>
            <consortium name="US DOE Joint Genome Institute"/>
            <person name="Brown P.J."/>
            <person name="Kysela D.T."/>
            <person name="Buechlein A."/>
            <person name="Hemmerich C."/>
            <person name="Brun Y.V."/>
        </authorList>
    </citation>
    <scope>NUCLEOTIDE SEQUENCE [LARGE SCALE GENOMIC DNA]</scope>
    <source>
        <strain evidence="4">ATCC 15264 / DSM 4735 / LMG 14903 / NBRC 16000 / CB 81</strain>
    </source>
</reference>
<dbReference type="Proteomes" id="UP000002696">
    <property type="component" value="Chromosome"/>
</dbReference>
<protein>
    <submittedName>
        <fullName evidence="3">Uncharacterized protein</fullName>
    </submittedName>
</protein>
<dbReference type="HOGENOM" id="CLU_732938_0_0_5"/>
<dbReference type="RefSeq" id="WP_013267928.1">
    <property type="nucleotide sequence ID" value="NC_014375.1"/>
</dbReference>
<proteinExistence type="predicted"/>
<sequence length="377" mass="38762">MKTLLISTFAALLALAGPALASDRHGPPGGGGHPGGGCMGSCGGGHPGGGYGGGGHPGGGYGGGHPVYGGGNVNTNVNVNVNASASASARAYSSAGAVINARGYDVGAIRGGGGYGGAIVSGSGYGGWDSLGYGGSAGAVVVRGPGYGPSQPFGYAVRGFGRHYVTTDRCGSCGAPPPPPSCYDRCGGGYDAGYDRGNRYSDRGDHYDRRDQGGHGRPDCDCESPRYVAQPYYAAPLEPVDDRGYGYHGGYARQGASAHSYESRSYESREYTASYGAEARGYVSSPVHVQPTYAPQPVYAPPQEYAPRPTYAPEPQYAPQYAPQAYAEPMYEPAPYAPPPVTYDVPPPPPPADYYGDLPPGDDGVSMPYRQEPGERG</sequence>
<dbReference type="EMBL" id="CP002102">
    <property type="protein sequence ID" value="ADK99824.1"/>
    <property type="molecule type" value="Genomic_DNA"/>
</dbReference>
<feature type="region of interest" description="Disordered" evidence="1">
    <location>
        <begin position="330"/>
        <end position="377"/>
    </location>
</feature>
<feature type="region of interest" description="Disordered" evidence="1">
    <location>
        <begin position="197"/>
        <end position="221"/>
    </location>
</feature>
<feature type="signal peptide" evidence="2">
    <location>
        <begin position="1"/>
        <end position="21"/>
    </location>
</feature>
<dbReference type="KEGG" id="bsb:Bresu_0510"/>
<feature type="chain" id="PRO_5003126924" evidence="2">
    <location>
        <begin position="22"/>
        <end position="377"/>
    </location>
</feature>
<name>D9QKJ9_BRESC</name>